<dbReference type="AlphaFoldDB" id="A0A0U5CSM8"/>
<dbReference type="InterPro" id="IPR000182">
    <property type="entry name" value="GNAT_dom"/>
</dbReference>
<gene>
    <name evidence="2" type="ORF">PNK_2450</name>
</gene>
<keyword evidence="3" id="KW-1185">Reference proteome</keyword>
<keyword evidence="2" id="KW-0808">Transferase</keyword>
<protein>
    <submittedName>
        <fullName evidence="2">Acetyltransferase, GNAT family</fullName>
    </submittedName>
</protein>
<dbReference type="Pfam" id="PF13673">
    <property type="entry name" value="Acetyltransf_10"/>
    <property type="match status" value="1"/>
</dbReference>
<accession>A0A0U5CSM8</accession>
<sequence>MAQPIHVRNYQPEDAQALACIYYHTIHTINIQHYTKEQVDVWAPLTSLEGEGWAKKFLKTNPYVAVINQEIVGFAEFEPDGHIDCFYCHHNWIGKGVGSALMHHIFIEAERIKVTRLFAEVSITAKPFFEKQRFSTICEQSVIKDGVQLTNFKMEKILNPII</sequence>
<dbReference type="SUPFAM" id="SSF55729">
    <property type="entry name" value="Acyl-CoA N-acyltransferases (Nat)"/>
    <property type="match status" value="1"/>
</dbReference>
<evidence type="ECO:0000313" key="2">
    <source>
        <dbReference type="EMBL" id="CUI18044.1"/>
    </source>
</evidence>
<dbReference type="PANTHER" id="PTHR43451:SF1">
    <property type="entry name" value="ACETYLTRANSFERASE"/>
    <property type="match status" value="1"/>
</dbReference>
<evidence type="ECO:0000313" key="3">
    <source>
        <dbReference type="Proteomes" id="UP000069902"/>
    </source>
</evidence>
<dbReference type="GO" id="GO:0016747">
    <property type="term" value="F:acyltransferase activity, transferring groups other than amino-acyl groups"/>
    <property type="evidence" value="ECO:0007669"/>
    <property type="project" value="InterPro"/>
</dbReference>
<dbReference type="RefSeq" id="WP_032124684.1">
    <property type="nucleotide sequence ID" value="NZ_LN879502.1"/>
</dbReference>
<dbReference type="Proteomes" id="UP000069902">
    <property type="component" value="Chromosome cPNK"/>
</dbReference>
<dbReference type="InterPro" id="IPR016181">
    <property type="entry name" value="Acyl_CoA_acyltransferase"/>
</dbReference>
<dbReference type="PATRIC" id="fig|389348.3.peg.2745"/>
<organism evidence="2 3">
    <name type="scientific">Candidatus Protochlamydia naegleriophila</name>
    <dbReference type="NCBI Taxonomy" id="389348"/>
    <lineage>
        <taxon>Bacteria</taxon>
        <taxon>Pseudomonadati</taxon>
        <taxon>Chlamydiota</taxon>
        <taxon>Chlamydiia</taxon>
        <taxon>Parachlamydiales</taxon>
        <taxon>Parachlamydiaceae</taxon>
        <taxon>Candidatus Protochlamydia</taxon>
    </lineage>
</organism>
<dbReference type="CDD" id="cd04301">
    <property type="entry name" value="NAT_SF"/>
    <property type="match status" value="1"/>
</dbReference>
<dbReference type="STRING" id="389348.PNK_2450"/>
<dbReference type="EMBL" id="LN879502">
    <property type="protein sequence ID" value="CUI18044.1"/>
    <property type="molecule type" value="Genomic_DNA"/>
</dbReference>
<dbReference type="PANTHER" id="PTHR43451">
    <property type="entry name" value="ACETYLTRANSFERASE (GNAT) FAMILY PROTEIN"/>
    <property type="match status" value="1"/>
</dbReference>
<dbReference type="KEGG" id="pnl:PNK_2450"/>
<evidence type="ECO:0000259" key="1">
    <source>
        <dbReference type="PROSITE" id="PS51186"/>
    </source>
</evidence>
<dbReference type="Gene3D" id="3.40.630.30">
    <property type="match status" value="1"/>
</dbReference>
<dbReference type="FunCoup" id="A0A0U5CSM8">
    <property type="interactions" value="9"/>
</dbReference>
<reference evidence="3" key="1">
    <citation type="submission" date="2015-09" db="EMBL/GenBank/DDBJ databases">
        <authorList>
            <person name="Bertelli C."/>
        </authorList>
    </citation>
    <scope>NUCLEOTIDE SEQUENCE [LARGE SCALE GENOMIC DNA]</scope>
    <source>
        <strain evidence="3">KNic</strain>
    </source>
</reference>
<name>A0A0U5CSM8_9BACT</name>
<dbReference type="PROSITE" id="PS51186">
    <property type="entry name" value="GNAT"/>
    <property type="match status" value="1"/>
</dbReference>
<proteinExistence type="predicted"/>
<dbReference type="InParanoid" id="A0A0U5CSM8"/>
<dbReference type="InterPro" id="IPR052564">
    <property type="entry name" value="N-acetyltrans/Recomb-assoc"/>
</dbReference>
<feature type="domain" description="N-acetyltransferase" evidence="1">
    <location>
        <begin position="5"/>
        <end position="162"/>
    </location>
</feature>